<dbReference type="InterPro" id="IPR013746">
    <property type="entry name" value="HMG_CoA_synt_C_dom"/>
</dbReference>
<evidence type="ECO:0000256" key="2">
    <source>
        <dbReference type="ARBA" id="ARBA00022679"/>
    </source>
</evidence>
<sequence length="409" mass="44085">MSEVGIEKLNVYAGVAAIDVAELFRGRGLDPERIGNIQQDRRSLGLGFEDPVTSAVNAAKPIIDQLGEAADRIEMLIVSSESGVDYSKSLSSYVHRYLGLGPHCRFLEVKQACYGATAALQMALGYLGSGVSPGGKALVIATDVSLVDARAGYAEPSTGFGAVAMLLGQAPEVLTMDRGAFGLYSYETMDSARPLPTQDIADVDKSLFAYLDCLGNSFKDYQSRVPEADFVTTFGQLCMHTPFAGIVQAAHRKMMRDVAKLSDPAVLRDDFACRLQPSLVYPRQVGNMCSGSLYLALASLIENRDGDAPVRVGLYAYGSGCSSEFLSGVVDARSRAALAPFAIADALAARTLVSFEQYEALLRTTLGVITPVSSRTVRIEDDLPLLPATRPRLLALARIADYERHYEWI</sequence>
<proteinExistence type="inferred from homology"/>
<protein>
    <submittedName>
        <fullName evidence="5">Hydroxymethylglutaryl-coenzyme A synthase</fullName>
    </submittedName>
</protein>
<reference evidence="5 6" key="1">
    <citation type="submission" date="2019-09" db="EMBL/GenBank/DDBJ databases">
        <authorList>
            <person name="Depoorter E."/>
        </authorList>
    </citation>
    <scope>NUCLEOTIDE SEQUENCE [LARGE SCALE GENOMIC DNA]</scope>
    <source>
        <strain evidence="5">R-18112</strain>
    </source>
</reference>
<evidence type="ECO:0000313" key="6">
    <source>
        <dbReference type="Proteomes" id="UP000494274"/>
    </source>
</evidence>
<evidence type="ECO:0000313" key="5">
    <source>
        <dbReference type="EMBL" id="VWC72368.1"/>
    </source>
</evidence>
<dbReference type="Pfam" id="PF08540">
    <property type="entry name" value="HMG_CoA_synt_C"/>
    <property type="match status" value="1"/>
</dbReference>
<dbReference type="Proteomes" id="UP000494274">
    <property type="component" value="Unassembled WGS sequence"/>
</dbReference>
<dbReference type="InterPro" id="IPR013528">
    <property type="entry name" value="HMG_CoA_synth_N"/>
</dbReference>
<dbReference type="Gene3D" id="3.40.47.10">
    <property type="match status" value="2"/>
</dbReference>
<comment type="similarity">
    <text evidence="1">Belongs to the thiolase-like superfamily. HMG-CoA synthase family.</text>
</comment>
<evidence type="ECO:0000259" key="4">
    <source>
        <dbReference type="Pfam" id="PF08540"/>
    </source>
</evidence>
<dbReference type="EMBL" id="CABVQI010000005">
    <property type="protein sequence ID" value="VWC72368.1"/>
    <property type="molecule type" value="Genomic_DNA"/>
</dbReference>
<dbReference type="InterPro" id="IPR016039">
    <property type="entry name" value="Thiolase-like"/>
</dbReference>
<evidence type="ECO:0000256" key="1">
    <source>
        <dbReference type="ARBA" id="ARBA00007061"/>
    </source>
</evidence>
<dbReference type="GO" id="GO:0006084">
    <property type="term" value="P:acetyl-CoA metabolic process"/>
    <property type="evidence" value="ECO:0007669"/>
    <property type="project" value="InterPro"/>
</dbReference>
<dbReference type="RefSeq" id="WP_175043527.1">
    <property type="nucleotide sequence ID" value="NZ_CABVQI010000005.1"/>
</dbReference>
<dbReference type="PANTHER" id="PTHR43323">
    <property type="entry name" value="3-HYDROXY-3-METHYLGLUTARYL COENZYME A SYNTHASE"/>
    <property type="match status" value="1"/>
</dbReference>
<dbReference type="Pfam" id="PF01154">
    <property type="entry name" value="HMG_CoA_synt_N"/>
    <property type="match status" value="1"/>
</dbReference>
<dbReference type="AlphaFoldDB" id="A0A6P2UQ45"/>
<organism evidence="5 6">
    <name type="scientific">Burkholderia lata (strain ATCC 17760 / DSM 23089 / LMG 22485 / NCIMB 9086 / R18194 / 383)</name>
    <dbReference type="NCBI Taxonomy" id="482957"/>
    <lineage>
        <taxon>Bacteria</taxon>
        <taxon>Pseudomonadati</taxon>
        <taxon>Pseudomonadota</taxon>
        <taxon>Betaproteobacteria</taxon>
        <taxon>Burkholderiales</taxon>
        <taxon>Burkholderiaceae</taxon>
        <taxon>Burkholderia</taxon>
        <taxon>Burkholderia cepacia complex</taxon>
    </lineage>
</organism>
<name>A0A6P2UQ45_BURL3</name>
<feature type="domain" description="Hydroxymethylglutaryl-coenzyme A synthase C-terminal" evidence="4">
    <location>
        <begin position="268"/>
        <end position="363"/>
    </location>
</feature>
<dbReference type="PANTHER" id="PTHR43323:SF2">
    <property type="entry name" value="HYDROXYMETHYLGLUTARYL-COA SYNTHASE"/>
    <property type="match status" value="1"/>
</dbReference>
<feature type="domain" description="Hydroxymethylglutaryl-coenzyme A synthase N-terminal" evidence="3">
    <location>
        <begin position="3"/>
        <end position="169"/>
    </location>
</feature>
<gene>
    <name evidence="5" type="ORF">BLA18112_02035</name>
</gene>
<dbReference type="SUPFAM" id="SSF53901">
    <property type="entry name" value="Thiolase-like"/>
    <property type="match status" value="2"/>
</dbReference>
<dbReference type="CDD" id="cd00827">
    <property type="entry name" value="init_cond_enzymes"/>
    <property type="match status" value="1"/>
</dbReference>
<evidence type="ECO:0000259" key="3">
    <source>
        <dbReference type="Pfam" id="PF01154"/>
    </source>
</evidence>
<dbReference type="GO" id="GO:0004421">
    <property type="term" value="F:hydroxymethylglutaryl-CoA synthase activity"/>
    <property type="evidence" value="ECO:0007669"/>
    <property type="project" value="InterPro"/>
</dbReference>
<accession>A0A6P2UQ45</accession>
<keyword evidence="2" id="KW-0808">Transferase</keyword>